<evidence type="ECO:0000313" key="1">
    <source>
        <dbReference type="EnsemblPlants" id="AVESA.00010b.r2.4CG1275290.1.CDS"/>
    </source>
</evidence>
<proteinExistence type="predicted"/>
<accession>A0ACD5WW98</accession>
<keyword evidence="2" id="KW-1185">Reference proteome</keyword>
<dbReference type="Proteomes" id="UP001732700">
    <property type="component" value="Chromosome 4C"/>
</dbReference>
<dbReference type="EnsemblPlants" id="AVESA.00010b.r2.4CG1275290.1">
    <property type="protein sequence ID" value="AVESA.00010b.r2.4CG1275290.1.CDS"/>
    <property type="gene ID" value="AVESA.00010b.r2.4CG1275290"/>
</dbReference>
<evidence type="ECO:0000313" key="2">
    <source>
        <dbReference type="Proteomes" id="UP001732700"/>
    </source>
</evidence>
<organism evidence="1 2">
    <name type="scientific">Avena sativa</name>
    <name type="common">Oat</name>
    <dbReference type="NCBI Taxonomy" id="4498"/>
    <lineage>
        <taxon>Eukaryota</taxon>
        <taxon>Viridiplantae</taxon>
        <taxon>Streptophyta</taxon>
        <taxon>Embryophyta</taxon>
        <taxon>Tracheophyta</taxon>
        <taxon>Spermatophyta</taxon>
        <taxon>Magnoliopsida</taxon>
        <taxon>Liliopsida</taxon>
        <taxon>Poales</taxon>
        <taxon>Poaceae</taxon>
        <taxon>BOP clade</taxon>
        <taxon>Pooideae</taxon>
        <taxon>Poodae</taxon>
        <taxon>Poeae</taxon>
        <taxon>Poeae Chloroplast Group 1 (Aveneae type)</taxon>
        <taxon>Aveninae</taxon>
        <taxon>Avena</taxon>
    </lineage>
</organism>
<reference evidence="1" key="2">
    <citation type="submission" date="2025-09" db="UniProtKB">
        <authorList>
            <consortium name="EnsemblPlants"/>
        </authorList>
    </citation>
    <scope>IDENTIFICATION</scope>
</reference>
<reference evidence="1" key="1">
    <citation type="submission" date="2021-05" db="EMBL/GenBank/DDBJ databases">
        <authorList>
            <person name="Scholz U."/>
            <person name="Mascher M."/>
            <person name="Fiebig A."/>
        </authorList>
    </citation>
    <scope>NUCLEOTIDE SEQUENCE [LARGE SCALE GENOMIC DNA]</scope>
</reference>
<name>A0ACD5WW98_AVESA</name>
<protein>
    <submittedName>
        <fullName evidence="1">Uncharacterized protein</fullName>
    </submittedName>
</protein>
<sequence length="472" mass="53113">MKLCVVIRVDIHSASSVLEDIILDGSLEPTNLRLEFLQHITEDFSDKRKIGRGGFAVVYKGVLQNGSSVAVKRLSNSHTIDETVFHREAISMISVKHENIVRLLGYCANTEGKAVPNPNKQETVKFIFSEIRERLLCFEYIENGSLDKYITDELRGLEWHTRYGIIEGICNGLDYLHNEKSITHRDLKPANILVDDLMVPKITDFGTSKLLEGATHAVTGNLAAMSRGYTAPEFIHCREVSFKSDVYSLGVIIMELVAGRNGDPDINNVLRRWRHRWNKSGKYPAFGRQQVTKCIEIASRCLSHSPKRRPHVRDILCMLNAIKSTDDDQISSAGESPVGPISPYPWEQLEFDNLELIFPFETNKQIPCSLELTNAADDHVAFDIHKTGMLRYCIEPNKGVVPARSKRIVIVTLQAREAAPDRMMCKDEFVVVRCAAMNEGLTSEDIHDDMFDSKLVDEVTLSVVIPSDAITK</sequence>